<name>A0A9W7ACL3_9STRA</name>
<evidence type="ECO:0000313" key="2">
    <source>
        <dbReference type="Proteomes" id="UP001165082"/>
    </source>
</evidence>
<sequence length="162" mass="18604">MDLEKLDKLDDQIKEALALRAATDMDVQTTPFTAENRKHADAIQFCDRDTSTWCVSDVFVPMSGRDDFRQCRGHRGDNRTWKPNRNAFELPGVLQFVKEELPFFESTGKVALIFNKEGDEGVEHADHNLDDLVSEFVWIRTKSSNKQFYVKDGKTGERHPVP</sequence>
<proteinExistence type="predicted"/>
<comment type="caution">
    <text evidence="1">The sequence shown here is derived from an EMBL/GenBank/DDBJ whole genome shotgun (WGS) entry which is preliminary data.</text>
</comment>
<protein>
    <submittedName>
        <fullName evidence="1">Uncharacterized protein</fullName>
    </submittedName>
</protein>
<evidence type="ECO:0000313" key="1">
    <source>
        <dbReference type="EMBL" id="GMH67931.1"/>
    </source>
</evidence>
<dbReference type="OrthoDB" id="190815at2759"/>
<keyword evidence="2" id="KW-1185">Reference proteome</keyword>
<dbReference type="EMBL" id="BRXZ01002686">
    <property type="protein sequence ID" value="GMH67931.1"/>
    <property type="molecule type" value="Genomic_DNA"/>
</dbReference>
<dbReference type="Proteomes" id="UP001165082">
    <property type="component" value="Unassembled WGS sequence"/>
</dbReference>
<dbReference type="AlphaFoldDB" id="A0A9W7ACL3"/>
<feature type="non-terminal residue" evidence="1">
    <location>
        <position position="1"/>
    </location>
</feature>
<reference evidence="1" key="1">
    <citation type="submission" date="2022-07" db="EMBL/GenBank/DDBJ databases">
        <title>Genome analysis of Parmales, a sister group of diatoms, reveals the evolutionary specialization of diatoms from phago-mixotrophs to photoautotrophs.</title>
        <authorList>
            <person name="Ban H."/>
            <person name="Sato S."/>
            <person name="Yoshikawa S."/>
            <person name="Kazumasa Y."/>
            <person name="Nakamura Y."/>
            <person name="Ichinomiya M."/>
            <person name="Saitoh K."/>
            <person name="Sato N."/>
            <person name="Blanc-Mathieu R."/>
            <person name="Endo H."/>
            <person name="Kuwata A."/>
            <person name="Ogata H."/>
        </authorList>
    </citation>
    <scope>NUCLEOTIDE SEQUENCE</scope>
</reference>
<gene>
    <name evidence="1" type="ORF">TrRE_jg487</name>
</gene>
<organism evidence="1 2">
    <name type="scientific">Triparma retinervis</name>
    <dbReference type="NCBI Taxonomy" id="2557542"/>
    <lineage>
        <taxon>Eukaryota</taxon>
        <taxon>Sar</taxon>
        <taxon>Stramenopiles</taxon>
        <taxon>Ochrophyta</taxon>
        <taxon>Bolidophyceae</taxon>
        <taxon>Parmales</taxon>
        <taxon>Triparmaceae</taxon>
        <taxon>Triparma</taxon>
    </lineage>
</organism>
<accession>A0A9W7ACL3</accession>